<evidence type="ECO:0000256" key="1">
    <source>
        <dbReference type="SAM" id="SignalP"/>
    </source>
</evidence>
<dbReference type="EMBL" id="JASPKZ010002295">
    <property type="protein sequence ID" value="KAJ9596087.1"/>
    <property type="molecule type" value="Genomic_DNA"/>
</dbReference>
<gene>
    <name evidence="2" type="ORF">L9F63_012716</name>
</gene>
<dbReference type="AlphaFoldDB" id="A0AAD8ACY7"/>
<accession>A0AAD8ACY7</accession>
<reference evidence="2" key="1">
    <citation type="journal article" date="2023" name="IScience">
        <title>Live-bearing cockroach genome reveals convergent evolutionary mechanisms linked to viviparity in insects and beyond.</title>
        <authorList>
            <person name="Fouks B."/>
            <person name="Harrison M.C."/>
            <person name="Mikhailova A.A."/>
            <person name="Marchal E."/>
            <person name="English S."/>
            <person name="Carruthers M."/>
            <person name="Jennings E.C."/>
            <person name="Chiamaka E.L."/>
            <person name="Frigard R.A."/>
            <person name="Pippel M."/>
            <person name="Attardo G.M."/>
            <person name="Benoit J.B."/>
            <person name="Bornberg-Bauer E."/>
            <person name="Tobe S.S."/>
        </authorList>
    </citation>
    <scope>NUCLEOTIDE SEQUENCE</scope>
    <source>
        <strain evidence="2">Stay&amp;Tobe</strain>
    </source>
</reference>
<organism evidence="2 3">
    <name type="scientific">Diploptera punctata</name>
    <name type="common">Pacific beetle cockroach</name>
    <dbReference type="NCBI Taxonomy" id="6984"/>
    <lineage>
        <taxon>Eukaryota</taxon>
        <taxon>Metazoa</taxon>
        <taxon>Ecdysozoa</taxon>
        <taxon>Arthropoda</taxon>
        <taxon>Hexapoda</taxon>
        <taxon>Insecta</taxon>
        <taxon>Pterygota</taxon>
        <taxon>Neoptera</taxon>
        <taxon>Polyneoptera</taxon>
        <taxon>Dictyoptera</taxon>
        <taxon>Blattodea</taxon>
        <taxon>Blaberoidea</taxon>
        <taxon>Blaberidae</taxon>
        <taxon>Diplopterinae</taxon>
        <taxon>Diploptera</taxon>
    </lineage>
</organism>
<dbReference type="PANTHER" id="PTHR21398">
    <property type="entry name" value="AGAP007094-PA"/>
    <property type="match status" value="1"/>
</dbReference>
<proteinExistence type="predicted"/>
<comment type="caution">
    <text evidence="2">The sequence shown here is derived from an EMBL/GenBank/DDBJ whole genome shotgun (WGS) entry which is preliminary data.</text>
</comment>
<keyword evidence="1" id="KW-0732">Signal</keyword>
<sequence>MSFVVRVGCFQLIIGFGLPAVVQEQSLTQGTAIKLTYDVPMNATPFTEALFGRSSRSTSRWELYSRLEAACDRLGMDGKACVLRAICEAADVTVRSNGLGGDILHVLLTPSATLEPSAHNNVDRDYRSAERLGATERGRCHLLYPECNTGLLDTISTIHM</sequence>
<evidence type="ECO:0000313" key="3">
    <source>
        <dbReference type="Proteomes" id="UP001233999"/>
    </source>
</evidence>
<name>A0AAD8ACY7_DIPPU</name>
<reference evidence="2" key="2">
    <citation type="submission" date="2023-05" db="EMBL/GenBank/DDBJ databases">
        <authorList>
            <person name="Fouks B."/>
        </authorList>
    </citation>
    <scope>NUCLEOTIDE SEQUENCE</scope>
    <source>
        <strain evidence="2">Stay&amp;Tobe</strain>
        <tissue evidence="2">Testes</tissue>
    </source>
</reference>
<dbReference type="PANTHER" id="PTHR21398:SF21">
    <property type="entry name" value="AGAP004005-PA"/>
    <property type="match status" value="1"/>
</dbReference>
<evidence type="ECO:0000313" key="2">
    <source>
        <dbReference type="EMBL" id="KAJ9596087.1"/>
    </source>
</evidence>
<feature type="chain" id="PRO_5042131748" evidence="1">
    <location>
        <begin position="25"/>
        <end position="160"/>
    </location>
</feature>
<dbReference type="Proteomes" id="UP001233999">
    <property type="component" value="Unassembled WGS sequence"/>
</dbReference>
<keyword evidence="3" id="KW-1185">Reference proteome</keyword>
<protein>
    <submittedName>
        <fullName evidence="2">Uncharacterized protein</fullName>
    </submittedName>
</protein>
<dbReference type="InterPro" id="IPR006631">
    <property type="entry name" value="DM4_12"/>
</dbReference>
<dbReference type="SMART" id="SM00718">
    <property type="entry name" value="DM4_12"/>
    <property type="match status" value="1"/>
</dbReference>
<dbReference type="Pfam" id="PF07841">
    <property type="entry name" value="DM4_12"/>
    <property type="match status" value="1"/>
</dbReference>
<feature type="signal peptide" evidence="1">
    <location>
        <begin position="1"/>
        <end position="24"/>
    </location>
</feature>